<evidence type="ECO:0000313" key="9">
    <source>
        <dbReference type="Proteomes" id="UP000198282"/>
    </source>
</evidence>
<keyword evidence="9" id="KW-1185">Reference proteome</keyword>
<dbReference type="InterPro" id="IPR013011">
    <property type="entry name" value="PTS_EIIB_2"/>
</dbReference>
<evidence type="ECO:0000256" key="4">
    <source>
        <dbReference type="ARBA" id="ARBA00022597"/>
    </source>
</evidence>
<keyword evidence="4" id="KW-0762">Sugar transport</keyword>
<gene>
    <name evidence="8" type="ORF">SAMN05216276_1002227</name>
</gene>
<sequence>MASIDSKDIHKIIVACDAGMGSSVMLASQLRKQLKGQQIQVEHTPVNSIPADADVVVCHAGLAARAKVTAPDKVLISFQLFIGDPAVTKLVNTIKNGGTVDA</sequence>
<keyword evidence="5" id="KW-0808">Transferase</keyword>
<dbReference type="OrthoDB" id="3294960at2"/>
<dbReference type="Gene3D" id="3.40.50.2300">
    <property type="match status" value="1"/>
</dbReference>
<accession>A0A239AY87</accession>
<dbReference type="AlphaFoldDB" id="A0A239AY87"/>
<dbReference type="InterPro" id="IPR036095">
    <property type="entry name" value="PTS_EIIB-like_sf"/>
</dbReference>
<evidence type="ECO:0000256" key="2">
    <source>
        <dbReference type="ARBA" id="ARBA00022448"/>
    </source>
</evidence>
<evidence type="ECO:0000256" key="6">
    <source>
        <dbReference type="ARBA" id="ARBA00022683"/>
    </source>
</evidence>
<dbReference type="InterPro" id="IPR050893">
    <property type="entry name" value="Sugar_PTS"/>
</dbReference>
<proteinExistence type="predicted"/>
<dbReference type="GO" id="GO:0005886">
    <property type="term" value="C:plasma membrane"/>
    <property type="evidence" value="ECO:0007669"/>
    <property type="project" value="TreeGrafter"/>
</dbReference>
<dbReference type="GO" id="GO:0090563">
    <property type="term" value="F:protein-phosphocysteine-sugar phosphotransferase activity"/>
    <property type="evidence" value="ECO:0007669"/>
    <property type="project" value="TreeGrafter"/>
</dbReference>
<dbReference type="InterPro" id="IPR003501">
    <property type="entry name" value="PTS_EIIB_2/3"/>
</dbReference>
<evidence type="ECO:0000256" key="5">
    <source>
        <dbReference type="ARBA" id="ARBA00022679"/>
    </source>
</evidence>
<reference evidence="8 9" key="1">
    <citation type="submission" date="2017-06" db="EMBL/GenBank/DDBJ databases">
        <authorList>
            <person name="Kim H.J."/>
            <person name="Triplett B.A."/>
        </authorList>
    </citation>
    <scope>NUCLEOTIDE SEQUENCE [LARGE SCALE GENOMIC DNA]</scope>
    <source>
        <strain evidence="8 9">CGMCC 4.2132</strain>
    </source>
</reference>
<evidence type="ECO:0000256" key="1">
    <source>
        <dbReference type="ARBA" id="ARBA00002434"/>
    </source>
</evidence>
<evidence type="ECO:0000313" key="8">
    <source>
        <dbReference type="EMBL" id="SNS00459.1"/>
    </source>
</evidence>
<dbReference type="GO" id="GO:0008982">
    <property type="term" value="F:protein-N(PI)-phosphohistidine-sugar phosphotransferase activity"/>
    <property type="evidence" value="ECO:0007669"/>
    <property type="project" value="InterPro"/>
</dbReference>
<comment type="function">
    <text evidence="1">The phosphoenolpyruvate-dependent sugar phosphotransferase system (sugar PTS), a major carbohydrate active transport system, catalyzes the phosphorylation of incoming sugar substrates concomitantly with their translocation across the cell membrane. The enzyme II CmtAB PTS system is involved in D-mannitol transport.</text>
</comment>
<dbReference type="Proteomes" id="UP000198282">
    <property type="component" value="Unassembled WGS sequence"/>
</dbReference>
<dbReference type="Pfam" id="PF02302">
    <property type="entry name" value="PTS_IIB"/>
    <property type="match status" value="1"/>
</dbReference>
<name>A0A239AY87_9ACTN</name>
<dbReference type="PANTHER" id="PTHR30181">
    <property type="entry name" value="MANNITOL PERMEASE IIC COMPONENT"/>
    <property type="match status" value="1"/>
</dbReference>
<protein>
    <submittedName>
        <fullName evidence="8">PTS system, mannitol-specific IIB component/PTS system, mannitol-specific IIC component</fullName>
    </submittedName>
</protein>
<organism evidence="8 9">
    <name type="scientific">Streptosporangium subroseum</name>
    <dbReference type="NCBI Taxonomy" id="106412"/>
    <lineage>
        <taxon>Bacteria</taxon>
        <taxon>Bacillati</taxon>
        <taxon>Actinomycetota</taxon>
        <taxon>Actinomycetes</taxon>
        <taxon>Streptosporangiales</taxon>
        <taxon>Streptosporangiaceae</taxon>
        <taxon>Streptosporangium</taxon>
    </lineage>
</organism>
<evidence type="ECO:0000256" key="3">
    <source>
        <dbReference type="ARBA" id="ARBA00022553"/>
    </source>
</evidence>
<dbReference type="RefSeq" id="WP_089205604.1">
    <property type="nucleotide sequence ID" value="NZ_CP109068.1"/>
</dbReference>
<dbReference type="GO" id="GO:0009401">
    <property type="term" value="P:phosphoenolpyruvate-dependent sugar phosphotransferase system"/>
    <property type="evidence" value="ECO:0007669"/>
    <property type="project" value="UniProtKB-KW"/>
</dbReference>
<keyword evidence="6" id="KW-0598">Phosphotransferase system</keyword>
<keyword evidence="2" id="KW-0813">Transport</keyword>
<keyword evidence="3" id="KW-0597">Phosphoprotein</keyword>
<dbReference type="PROSITE" id="PS51099">
    <property type="entry name" value="PTS_EIIB_TYPE_2"/>
    <property type="match status" value="1"/>
</dbReference>
<feature type="domain" description="PTS EIIB type-2" evidence="7">
    <location>
        <begin position="10"/>
        <end position="99"/>
    </location>
</feature>
<dbReference type="PANTHER" id="PTHR30181:SF2">
    <property type="entry name" value="PTS SYSTEM MANNITOL-SPECIFIC EIICBA COMPONENT"/>
    <property type="match status" value="1"/>
</dbReference>
<evidence type="ECO:0000259" key="7">
    <source>
        <dbReference type="PROSITE" id="PS51099"/>
    </source>
</evidence>
<dbReference type="EMBL" id="FZOD01000002">
    <property type="protein sequence ID" value="SNS00459.1"/>
    <property type="molecule type" value="Genomic_DNA"/>
</dbReference>
<dbReference type="SUPFAM" id="SSF52794">
    <property type="entry name" value="PTS system IIB component-like"/>
    <property type="match status" value="1"/>
</dbReference>